<dbReference type="GO" id="GO:0004222">
    <property type="term" value="F:metalloendopeptidase activity"/>
    <property type="evidence" value="ECO:0007669"/>
    <property type="project" value="InterPro"/>
</dbReference>
<keyword evidence="4 6" id="KW-0862">Zinc</keyword>
<comment type="similarity">
    <text evidence="6">Belongs to the peptidase M48 family.</text>
</comment>
<feature type="transmembrane region" description="Helical" evidence="7">
    <location>
        <begin position="42"/>
        <end position="70"/>
    </location>
</feature>
<keyword evidence="10" id="KW-1185">Reference proteome</keyword>
<dbReference type="RefSeq" id="WP_189086496.1">
    <property type="nucleotide sequence ID" value="NZ_BMRJ01000005.1"/>
</dbReference>
<evidence type="ECO:0000259" key="8">
    <source>
        <dbReference type="Pfam" id="PF01435"/>
    </source>
</evidence>
<dbReference type="Gene3D" id="3.30.2010.10">
    <property type="entry name" value="Metalloproteases ('zincins'), catalytic domain"/>
    <property type="match status" value="1"/>
</dbReference>
<dbReference type="AlphaFoldDB" id="A0A918FGJ2"/>
<evidence type="ECO:0000313" key="10">
    <source>
        <dbReference type="Proteomes" id="UP000610303"/>
    </source>
</evidence>
<evidence type="ECO:0000256" key="4">
    <source>
        <dbReference type="ARBA" id="ARBA00022833"/>
    </source>
</evidence>
<keyword evidence="2" id="KW-0479">Metal-binding</keyword>
<gene>
    <name evidence="9" type="ORF">GCM10010196_32950</name>
</gene>
<feature type="domain" description="Peptidase M48" evidence="8">
    <location>
        <begin position="138"/>
        <end position="203"/>
    </location>
</feature>
<organism evidence="9 10">
    <name type="scientific">Agromyces mediolanus</name>
    <name type="common">Corynebacterium mediolanum</name>
    <dbReference type="NCBI Taxonomy" id="41986"/>
    <lineage>
        <taxon>Bacteria</taxon>
        <taxon>Bacillati</taxon>
        <taxon>Actinomycetota</taxon>
        <taxon>Actinomycetes</taxon>
        <taxon>Micrococcales</taxon>
        <taxon>Microbacteriaceae</taxon>
        <taxon>Agromyces</taxon>
    </lineage>
</organism>
<keyword evidence="7" id="KW-0812">Transmembrane</keyword>
<evidence type="ECO:0000256" key="7">
    <source>
        <dbReference type="SAM" id="Phobius"/>
    </source>
</evidence>
<keyword evidence="1 6" id="KW-0645">Protease</keyword>
<dbReference type="PANTHER" id="PTHR34978">
    <property type="entry name" value="POSSIBLE SENSOR-TRANSDUCER PROTEIN BLAR"/>
    <property type="match status" value="1"/>
</dbReference>
<sequence length="308" mass="32429">MLVVAAVLAALAITLAWPAPLALASAAWPARAPALALALWQAIALAGGLAMIGSLLAFGASASGSLLAGLEDLLPHLVDGPIPEHYGVFEIAALTLAAGLAVHLALNLALTAVSAERERRRQHQLIDLLSEPLPGQPGTRVLAHPVPLAYCVPGLRTATVLTDGLIGALEDDELAAVVAHERTHLEQLHHLVLLSFRAWHSALPWFPIANRAERAVSTLTEMLADDGARRTTGAEPLRRAAERLGADAEPFAYADAGGVRPDPDLLEARLRRLDEPIQPLPLVERVGIVATAVILVATPIVSMIAILR</sequence>
<keyword evidence="7" id="KW-1133">Transmembrane helix</keyword>
<accession>A0A918FGJ2</accession>
<name>A0A918FGJ2_AGRME</name>
<evidence type="ECO:0000256" key="2">
    <source>
        <dbReference type="ARBA" id="ARBA00022723"/>
    </source>
</evidence>
<evidence type="ECO:0000256" key="1">
    <source>
        <dbReference type="ARBA" id="ARBA00022670"/>
    </source>
</evidence>
<evidence type="ECO:0000256" key="5">
    <source>
        <dbReference type="ARBA" id="ARBA00023049"/>
    </source>
</evidence>
<dbReference type="InterPro" id="IPR052173">
    <property type="entry name" value="Beta-lactam_resp_regulator"/>
</dbReference>
<dbReference type="GO" id="GO:0046872">
    <property type="term" value="F:metal ion binding"/>
    <property type="evidence" value="ECO:0007669"/>
    <property type="project" value="UniProtKB-KW"/>
</dbReference>
<evidence type="ECO:0000313" key="9">
    <source>
        <dbReference type="EMBL" id="GGR36296.1"/>
    </source>
</evidence>
<reference evidence="9" key="2">
    <citation type="submission" date="2020-09" db="EMBL/GenBank/DDBJ databases">
        <authorList>
            <person name="Sun Q."/>
            <person name="Ohkuma M."/>
        </authorList>
    </citation>
    <scope>NUCLEOTIDE SEQUENCE</scope>
    <source>
        <strain evidence="9">JCM 3346</strain>
    </source>
</reference>
<dbReference type="EMBL" id="BMRJ01000005">
    <property type="protein sequence ID" value="GGR36296.1"/>
    <property type="molecule type" value="Genomic_DNA"/>
</dbReference>
<dbReference type="Pfam" id="PF01435">
    <property type="entry name" value="Peptidase_M48"/>
    <property type="match status" value="1"/>
</dbReference>
<proteinExistence type="inferred from homology"/>
<keyword evidence="3 6" id="KW-0378">Hydrolase</keyword>
<feature type="transmembrane region" description="Helical" evidence="7">
    <location>
        <begin position="286"/>
        <end position="307"/>
    </location>
</feature>
<reference evidence="9" key="1">
    <citation type="journal article" date="2014" name="Int. J. Syst. Evol. Microbiol.">
        <title>Complete genome sequence of Corynebacterium casei LMG S-19264T (=DSM 44701T), isolated from a smear-ripened cheese.</title>
        <authorList>
            <consortium name="US DOE Joint Genome Institute (JGI-PGF)"/>
            <person name="Walter F."/>
            <person name="Albersmeier A."/>
            <person name="Kalinowski J."/>
            <person name="Ruckert C."/>
        </authorList>
    </citation>
    <scope>NUCLEOTIDE SEQUENCE</scope>
    <source>
        <strain evidence="9">JCM 3346</strain>
    </source>
</reference>
<dbReference type="CDD" id="cd07326">
    <property type="entry name" value="M56_BlaR1_MecR1_like"/>
    <property type="match status" value="1"/>
</dbReference>
<dbReference type="GO" id="GO:0006508">
    <property type="term" value="P:proteolysis"/>
    <property type="evidence" value="ECO:0007669"/>
    <property type="project" value="UniProtKB-KW"/>
</dbReference>
<keyword evidence="5 6" id="KW-0482">Metalloprotease</keyword>
<evidence type="ECO:0000256" key="6">
    <source>
        <dbReference type="RuleBase" id="RU003983"/>
    </source>
</evidence>
<comment type="caution">
    <text evidence="9">The sequence shown here is derived from an EMBL/GenBank/DDBJ whole genome shotgun (WGS) entry which is preliminary data.</text>
</comment>
<feature type="transmembrane region" description="Helical" evidence="7">
    <location>
        <begin position="91"/>
        <end position="113"/>
    </location>
</feature>
<keyword evidence="7" id="KW-0472">Membrane</keyword>
<protein>
    <recommendedName>
        <fullName evidence="8">Peptidase M48 domain-containing protein</fullName>
    </recommendedName>
</protein>
<dbReference type="InterPro" id="IPR001915">
    <property type="entry name" value="Peptidase_M48"/>
</dbReference>
<dbReference type="PANTHER" id="PTHR34978:SF3">
    <property type="entry name" value="SLR0241 PROTEIN"/>
    <property type="match status" value="1"/>
</dbReference>
<dbReference type="Proteomes" id="UP000610303">
    <property type="component" value="Unassembled WGS sequence"/>
</dbReference>
<comment type="cofactor">
    <cofactor evidence="6">
        <name>Zn(2+)</name>
        <dbReference type="ChEBI" id="CHEBI:29105"/>
    </cofactor>
    <text evidence="6">Binds 1 zinc ion per subunit.</text>
</comment>
<evidence type="ECO:0000256" key="3">
    <source>
        <dbReference type="ARBA" id="ARBA00022801"/>
    </source>
</evidence>